<dbReference type="EMBL" id="JACKWZ010000709">
    <property type="protein sequence ID" value="KAF9405619.1"/>
    <property type="molecule type" value="Genomic_DNA"/>
</dbReference>
<evidence type="ECO:0000256" key="5">
    <source>
        <dbReference type="ARBA" id="ARBA00023125"/>
    </source>
</evidence>
<evidence type="ECO:0000256" key="4">
    <source>
        <dbReference type="ARBA" id="ARBA00022833"/>
    </source>
</evidence>
<feature type="domain" description="THAP-type" evidence="8">
    <location>
        <begin position="171"/>
        <end position="266"/>
    </location>
</feature>
<dbReference type="SUPFAM" id="SSF57716">
    <property type="entry name" value="Glucocorticoid receptor-like (DNA-binding domain)"/>
    <property type="match status" value="1"/>
</dbReference>
<keyword evidence="2" id="KW-0479">Metal-binding</keyword>
<comment type="caution">
    <text evidence="9">The sequence shown here is derived from an EMBL/GenBank/DDBJ whole genome shotgun (WGS) entry which is preliminary data.</text>
</comment>
<organism evidence="9 10">
    <name type="scientific">Spodoptera exigua</name>
    <name type="common">Beet armyworm</name>
    <name type="synonym">Noctua fulgens</name>
    <dbReference type="NCBI Taxonomy" id="7107"/>
    <lineage>
        <taxon>Eukaryota</taxon>
        <taxon>Metazoa</taxon>
        <taxon>Ecdysozoa</taxon>
        <taxon>Arthropoda</taxon>
        <taxon>Hexapoda</taxon>
        <taxon>Insecta</taxon>
        <taxon>Pterygota</taxon>
        <taxon>Neoptera</taxon>
        <taxon>Endopterygota</taxon>
        <taxon>Lepidoptera</taxon>
        <taxon>Glossata</taxon>
        <taxon>Ditrysia</taxon>
        <taxon>Noctuoidea</taxon>
        <taxon>Noctuidae</taxon>
        <taxon>Amphipyrinae</taxon>
        <taxon>Spodoptera</taxon>
    </lineage>
</organism>
<dbReference type="SMART" id="SM00692">
    <property type="entry name" value="DM3"/>
    <property type="match status" value="1"/>
</dbReference>
<dbReference type="GO" id="GO:0008270">
    <property type="term" value="F:zinc ion binding"/>
    <property type="evidence" value="ECO:0007669"/>
    <property type="project" value="UniProtKB-KW"/>
</dbReference>
<evidence type="ECO:0000256" key="7">
    <source>
        <dbReference type="SAM" id="MobiDB-lite"/>
    </source>
</evidence>
<dbReference type="Proteomes" id="UP000648187">
    <property type="component" value="Unassembled WGS sequence"/>
</dbReference>
<dbReference type="PROSITE" id="PS50950">
    <property type="entry name" value="ZF_THAP"/>
    <property type="match status" value="1"/>
</dbReference>
<evidence type="ECO:0000256" key="6">
    <source>
        <dbReference type="PROSITE-ProRule" id="PRU00309"/>
    </source>
</evidence>
<feature type="region of interest" description="Disordered" evidence="7">
    <location>
        <begin position="13"/>
        <end position="38"/>
    </location>
</feature>
<evidence type="ECO:0000313" key="10">
    <source>
        <dbReference type="Proteomes" id="UP000648187"/>
    </source>
</evidence>
<reference evidence="9" key="1">
    <citation type="submission" date="2020-08" db="EMBL/GenBank/DDBJ databases">
        <title>Spodoptera exigua strain:BAW_Kor-Di-RS1 Genome sequencing and assembly.</title>
        <authorList>
            <person name="Kim J."/>
            <person name="Nam H.Y."/>
            <person name="Kwon M."/>
            <person name="Choi J.H."/>
            <person name="Cho S.R."/>
            <person name="Kim G.-H."/>
        </authorList>
    </citation>
    <scope>NUCLEOTIDE SEQUENCE</scope>
    <source>
        <strain evidence="9">BAW_Kor-Di-RS1</strain>
        <tissue evidence="9">Whole-body</tissue>
    </source>
</reference>
<feature type="region of interest" description="Disordered" evidence="7">
    <location>
        <begin position="432"/>
        <end position="466"/>
    </location>
</feature>
<dbReference type="Pfam" id="PF13359">
    <property type="entry name" value="DDE_Tnp_4"/>
    <property type="match status" value="1"/>
</dbReference>
<dbReference type="GO" id="GO:0003677">
    <property type="term" value="F:DNA binding"/>
    <property type="evidence" value="ECO:0007669"/>
    <property type="project" value="UniProtKB-UniRule"/>
</dbReference>
<evidence type="ECO:0000313" key="9">
    <source>
        <dbReference type="EMBL" id="KAF9405619.1"/>
    </source>
</evidence>
<keyword evidence="3 6" id="KW-0863">Zinc-finger</keyword>
<dbReference type="InterPro" id="IPR027806">
    <property type="entry name" value="HARBI1_dom"/>
</dbReference>
<evidence type="ECO:0000259" key="8">
    <source>
        <dbReference type="PROSITE" id="PS50950"/>
    </source>
</evidence>
<protein>
    <recommendedName>
        <fullName evidence="8">THAP-type domain-containing protein</fullName>
    </recommendedName>
</protein>
<feature type="compositionally biased region" description="Low complexity" evidence="7">
    <location>
        <begin position="446"/>
        <end position="459"/>
    </location>
</feature>
<sequence length="754" mass="86320">MANDEVMLTVPATETPDGENINVGHSNGSQAEDERCGSATPSYGHGGMETYRRKCPQQLQEQFLDFIKEKRATRLDNESPEQRAHRLCLIQNRLDNESPEQRAHRLGIIHNRLANESAQEREKRLTTMRQSSQRQRLMIDRNFINTINQYAEEPCTVCKKILYPKQKMFKFPNSREKCFLENGAGHMTWMTSHTKKIFVSVPTNPKRRKMWLQLARRDPKNVLSHTNIFMCEDHFDMEQDTTNYLKYKMGFSQKILLRDEAVPTKFHCQEDRKRRLSLKLDLLEKRSLKGKEEVFTTETEVESIQQLDNIIQDAVMLEGTCHLCIYYEFILKPKKIKTSKTQEKETSTETIITLEKSVQVTTKVTKHFRSKAVQVRIQNKSISTSPLKVCTTSSFTSPFKIEPCRLQPSQSGAVKAVKKKIVLEDDKSDSEISCLESGHSSPFVPTATSSSSKMTDSESNATETEDMEKLQCLKNTMRLIENKPTMYIGISKDCYFLIQLIHKHTNIRIEHILLCLKKIRLNSTFSELEDNFGISLSYASKIFLSNISILSSVLNPFIVALDKKNIIKNLPIAFRHNHYNVSCIIDCLEIDIQKPSKALYQALTWSDYKKGNTVKYLISCTPNGLVNYVSQGFGGRTSDVTIVENCSFLNGLQPGTIILADRGFKHLEPLLQAKGMKLLRPPSVRAGAKLTKSEVKQTKIIASLRIHIERVIRRLREFHMLKQHSVINTNICRVLDHIIIIACALINLQDSLIK</sequence>
<dbReference type="InterPro" id="IPR006612">
    <property type="entry name" value="THAP_Znf"/>
</dbReference>
<dbReference type="AlphaFoldDB" id="A0A835G4I3"/>
<name>A0A835G4I3_SPOEX</name>
<keyword evidence="4" id="KW-0862">Zinc</keyword>
<accession>A0A835G4I3</accession>
<proteinExistence type="predicted"/>
<evidence type="ECO:0000256" key="1">
    <source>
        <dbReference type="ARBA" id="ARBA00001968"/>
    </source>
</evidence>
<keyword evidence="10" id="KW-1185">Reference proteome</keyword>
<gene>
    <name evidence="9" type="ORF">HW555_013723</name>
</gene>
<evidence type="ECO:0000256" key="2">
    <source>
        <dbReference type="ARBA" id="ARBA00022723"/>
    </source>
</evidence>
<keyword evidence="5 6" id="KW-0238">DNA-binding</keyword>
<dbReference type="SMART" id="SM00980">
    <property type="entry name" value="THAP"/>
    <property type="match status" value="1"/>
</dbReference>
<evidence type="ECO:0000256" key="3">
    <source>
        <dbReference type="ARBA" id="ARBA00022771"/>
    </source>
</evidence>
<comment type="cofactor">
    <cofactor evidence="1">
        <name>a divalent metal cation</name>
        <dbReference type="ChEBI" id="CHEBI:60240"/>
    </cofactor>
</comment>
<dbReference type="Pfam" id="PF05485">
    <property type="entry name" value="THAP"/>
    <property type="match status" value="1"/>
</dbReference>
<dbReference type="PANTHER" id="PTHR23080">
    <property type="entry name" value="THAP DOMAIN PROTEIN"/>
    <property type="match status" value="1"/>
</dbReference>